<dbReference type="EMBL" id="BLPF01000005">
    <property type="protein sequence ID" value="GFJ86345.1"/>
    <property type="molecule type" value="Genomic_DNA"/>
</dbReference>
<dbReference type="InterPro" id="IPR050703">
    <property type="entry name" value="Flavin_MAO"/>
</dbReference>
<dbReference type="InterPro" id="IPR001613">
    <property type="entry name" value="Flavin_amine_oxidase"/>
</dbReference>
<name>A0A6V8L0T1_9ACTN</name>
<feature type="binding site" evidence="4">
    <location>
        <position position="457"/>
    </location>
    <ligand>
        <name>substrate</name>
    </ligand>
</feature>
<dbReference type="PANTHER" id="PTHR43563:SF1">
    <property type="entry name" value="AMINE OXIDASE [FLAVIN-CONTAINING] B"/>
    <property type="match status" value="1"/>
</dbReference>
<gene>
    <name evidence="6" type="ORF">Phou_105250</name>
</gene>
<feature type="binding site" evidence="4">
    <location>
        <position position="537"/>
    </location>
    <ligand>
        <name>FAD</name>
        <dbReference type="ChEBI" id="CHEBI:57692"/>
    </ligand>
</feature>
<reference evidence="6 7" key="2">
    <citation type="submission" date="2020-03" db="EMBL/GenBank/DDBJ databases">
        <authorList>
            <person name="Ichikawa N."/>
            <person name="Kimura A."/>
            <person name="Kitahashi Y."/>
            <person name="Uohara A."/>
        </authorList>
    </citation>
    <scope>NUCLEOTIDE SEQUENCE [LARGE SCALE GENOMIC DNA]</scope>
    <source>
        <strain evidence="6 7">NBRC 108639</strain>
    </source>
</reference>
<dbReference type="SUPFAM" id="SSF54373">
    <property type="entry name" value="FAD-linked reductases, C-terminal domain"/>
    <property type="match status" value="1"/>
</dbReference>
<dbReference type="SUPFAM" id="SSF51905">
    <property type="entry name" value="FAD/NAD(P)-binding domain"/>
    <property type="match status" value="1"/>
</dbReference>
<dbReference type="Proteomes" id="UP000482800">
    <property type="component" value="Unassembled WGS sequence"/>
</dbReference>
<comment type="similarity">
    <text evidence="2">Belongs to the flavin monoamine oxidase family.</text>
</comment>
<protein>
    <recommendedName>
        <fullName evidence="5">Amine oxidase domain-containing protein</fullName>
    </recommendedName>
</protein>
<evidence type="ECO:0000313" key="6">
    <source>
        <dbReference type="EMBL" id="GFJ86345.1"/>
    </source>
</evidence>
<dbReference type="InterPro" id="IPR036188">
    <property type="entry name" value="FAD/NAD-bd_sf"/>
</dbReference>
<reference evidence="6 7" key="1">
    <citation type="submission" date="2020-03" db="EMBL/GenBank/DDBJ databases">
        <title>Whole genome shotgun sequence of Phytohabitans houttuyneae NBRC 108639.</title>
        <authorList>
            <person name="Komaki H."/>
            <person name="Tamura T."/>
        </authorList>
    </citation>
    <scope>NUCLEOTIDE SEQUENCE [LARGE SCALE GENOMIC DNA]</scope>
    <source>
        <strain evidence="6 7">NBRC 108639</strain>
    </source>
</reference>
<evidence type="ECO:0000256" key="2">
    <source>
        <dbReference type="ARBA" id="ARBA00005995"/>
    </source>
</evidence>
<dbReference type="AlphaFoldDB" id="A0A6V8L0T1"/>
<dbReference type="InterPro" id="IPR006311">
    <property type="entry name" value="TAT_signal"/>
</dbReference>
<proteinExistence type="inferred from homology"/>
<dbReference type="PROSITE" id="PS51318">
    <property type="entry name" value="TAT"/>
    <property type="match status" value="1"/>
</dbReference>
<dbReference type="GO" id="GO:0016491">
    <property type="term" value="F:oxidoreductase activity"/>
    <property type="evidence" value="ECO:0007669"/>
    <property type="project" value="UniProtKB-KW"/>
</dbReference>
<evidence type="ECO:0000259" key="5">
    <source>
        <dbReference type="Pfam" id="PF01593"/>
    </source>
</evidence>
<dbReference type="Pfam" id="PF01593">
    <property type="entry name" value="Amino_oxidase"/>
    <property type="match status" value="1"/>
</dbReference>
<sequence length="576" mass="62483">MSNPARDSTGCGYRVAAGSVPGRESRSADSVVLRTAGLPLRLYTVGPWAISRCGRGCRGVTVAVMGTHDPYWTRGSDPMNRLDRRALLKGSAAVGALGLTHSVDGAAASASGRGAAKRVVVLGAGLAGLGAAYNLVRHGYDVIVLEAQGRPGGRVQTVREGFRRGGHAELGAIRIFESHEYTLRYVRQFGLDLTPYDTGARAFHLQGRRFLPPRPGEPWPLSGFAPGEQPDPAARFGDYLNSGFAKLGDVFDPGWPAAFPSALELDATTFAGHLRSQGASATWREWFYAQEGRIGRVNAAAGFASESLTTGTFLGSIRGGNDRLPYAMAAALGDRVRYRSEVLRIAQDRTGVTVGYRDRGGLHQIRADRCVCALPFAPLRRVNIATPFSPDKMAAIHRLRYLAAARCHFQTRNRFWERDPLGPLGGLNLVGTDTMAGRVWNTSSQQTDPHLGMIHAYMLDTEALEFARHGHARVTAMGNLLRQLLPGIRGQIVGIAHKAWQEDPWAGGVTAWAQPGELRWMFPAMRQVEGRVHFAGEHTSLWMAWMNGALESAERVVGEILHADGEPRRAAGLLTR</sequence>
<feature type="binding site" evidence="4">
    <location>
        <begin position="171"/>
        <end position="174"/>
    </location>
    <ligand>
        <name>FAD</name>
        <dbReference type="ChEBI" id="CHEBI:57692"/>
    </ligand>
</feature>
<evidence type="ECO:0000256" key="3">
    <source>
        <dbReference type="ARBA" id="ARBA00023002"/>
    </source>
</evidence>
<accession>A0A6V8L0T1</accession>
<feature type="binding site" evidence="4">
    <location>
        <begin position="146"/>
        <end position="147"/>
    </location>
    <ligand>
        <name>FAD</name>
        <dbReference type="ChEBI" id="CHEBI:57692"/>
    </ligand>
</feature>
<dbReference type="InterPro" id="IPR002937">
    <property type="entry name" value="Amino_oxidase"/>
</dbReference>
<feature type="domain" description="Amine oxidase" evidence="5">
    <location>
        <begin position="126"/>
        <end position="561"/>
    </location>
</feature>
<evidence type="ECO:0000313" key="7">
    <source>
        <dbReference type="Proteomes" id="UP000482800"/>
    </source>
</evidence>
<feature type="binding site" evidence="4">
    <location>
        <position position="342"/>
    </location>
    <ligand>
        <name>FAD</name>
        <dbReference type="ChEBI" id="CHEBI:57692"/>
    </ligand>
</feature>
<organism evidence="6 7">
    <name type="scientific">Phytohabitans houttuyneae</name>
    <dbReference type="NCBI Taxonomy" id="1076126"/>
    <lineage>
        <taxon>Bacteria</taxon>
        <taxon>Bacillati</taxon>
        <taxon>Actinomycetota</taxon>
        <taxon>Actinomycetes</taxon>
        <taxon>Micromonosporales</taxon>
        <taxon>Micromonosporaceae</taxon>
    </lineage>
</organism>
<keyword evidence="3" id="KW-0560">Oxidoreductase</keyword>
<evidence type="ECO:0000256" key="1">
    <source>
        <dbReference type="ARBA" id="ARBA00001974"/>
    </source>
</evidence>
<feature type="binding site" evidence="4">
    <location>
        <position position="174"/>
    </location>
    <ligand>
        <name>substrate</name>
    </ligand>
</feature>
<comment type="caution">
    <text evidence="6">The sequence shown here is derived from an EMBL/GenBank/DDBJ whole genome shotgun (WGS) entry which is preliminary data.</text>
</comment>
<keyword evidence="7" id="KW-1185">Reference proteome</keyword>
<comment type="cofactor">
    <cofactor evidence="1">
        <name>FAD</name>
        <dbReference type="ChEBI" id="CHEBI:57692"/>
    </cofactor>
</comment>
<dbReference type="Gene3D" id="3.50.50.60">
    <property type="entry name" value="FAD/NAD(P)-binding domain"/>
    <property type="match status" value="1"/>
</dbReference>
<dbReference type="PRINTS" id="PR00757">
    <property type="entry name" value="AMINEOXDASEF"/>
</dbReference>
<dbReference type="PANTHER" id="PTHR43563">
    <property type="entry name" value="AMINE OXIDASE"/>
    <property type="match status" value="1"/>
</dbReference>
<evidence type="ECO:0000256" key="4">
    <source>
        <dbReference type="PIRSR" id="PIRSR601613-1"/>
    </source>
</evidence>